<protein>
    <recommendedName>
        <fullName evidence="12">Transporter</fullName>
    </recommendedName>
</protein>
<dbReference type="PANTHER" id="PTHR30026">
    <property type="entry name" value="OUTER MEMBRANE PROTEIN TOLC"/>
    <property type="match status" value="1"/>
</dbReference>
<dbReference type="STRING" id="333140.AWW68_07110"/>
<reference evidence="10 11" key="1">
    <citation type="submission" date="2016-01" db="EMBL/GenBank/DDBJ databases">
        <title>Genome sequencing of Roseivirga spongicola UST030701-084.</title>
        <authorList>
            <person name="Selvaratnam C."/>
            <person name="Thevarajoo S."/>
            <person name="Goh K.M."/>
            <person name="Ee R."/>
            <person name="Chan K.-G."/>
            <person name="Chong C.S."/>
        </authorList>
    </citation>
    <scope>NUCLEOTIDE SEQUENCE [LARGE SCALE GENOMIC DNA]</scope>
    <source>
        <strain evidence="10 11">UST030701-084</strain>
    </source>
</reference>
<keyword evidence="4" id="KW-1134">Transmembrane beta strand</keyword>
<evidence type="ECO:0000256" key="9">
    <source>
        <dbReference type="SAM" id="SignalP"/>
    </source>
</evidence>
<keyword evidence="7" id="KW-0998">Cell outer membrane</keyword>
<evidence type="ECO:0000256" key="3">
    <source>
        <dbReference type="ARBA" id="ARBA00022448"/>
    </source>
</evidence>
<evidence type="ECO:0000256" key="7">
    <source>
        <dbReference type="ARBA" id="ARBA00023237"/>
    </source>
</evidence>
<keyword evidence="5" id="KW-0812">Transmembrane</keyword>
<keyword evidence="9" id="KW-0732">Signal</keyword>
<comment type="similarity">
    <text evidence="2">Belongs to the outer membrane factor (OMF) (TC 1.B.17) family.</text>
</comment>
<evidence type="ECO:0000256" key="4">
    <source>
        <dbReference type="ARBA" id="ARBA00022452"/>
    </source>
</evidence>
<dbReference type="AlphaFoldDB" id="A0A150XA52"/>
<dbReference type="OrthoDB" id="1680428at2"/>
<keyword evidence="11" id="KW-1185">Reference proteome</keyword>
<organism evidence="10 11">
    <name type="scientific">Roseivirga spongicola</name>
    <dbReference type="NCBI Taxonomy" id="333140"/>
    <lineage>
        <taxon>Bacteria</taxon>
        <taxon>Pseudomonadati</taxon>
        <taxon>Bacteroidota</taxon>
        <taxon>Cytophagia</taxon>
        <taxon>Cytophagales</taxon>
        <taxon>Roseivirgaceae</taxon>
        <taxon>Roseivirga</taxon>
    </lineage>
</organism>
<keyword evidence="6" id="KW-0472">Membrane</keyword>
<dbReference type="PANTHER" id="PTHR30026:SF20">
    <property type="entry name" value="OUTER MEMBRANE PROTEIN TOLC"/>
    <property type="match status" value="1"/>
</dbReference>
<dbReference type="GO" id="GO:1990281">
    <property type="term" value="C:efflux pump complex"/>
    <property type="evidence" value="ECO:0007669"/>
    <property type="project" value="TreeGrafter"/>
</dbReference>
<dbReference type="GO" id="GO:0009279">
    <property type="term" value="C:cell outer membrane"/>
    <property type="evidence" value="ECO:0007669"/>
    <property type="project" value="UniProtKB-SubCell"/>
</dbReference>
<name>A0A150XA52_9BACT</name>
<evidence type="ECO:0000313" key="11">
    <source>
        <dbReference type="Proteomes" id="UP000075606"/>
    </source>
</evidence>
<evidence type="ECO:0008006" key="12">
    <source>
        <dbReference type="Google" id="ProtNLM"/>
    </source>
</evidence>
<feature type="coiled-coil region" evidence="8">
    <location>
        <begin position="301"/>
        <end position="360"/>
    </location>
</feature>
<dbReference type="Pfam" id="PF02321">
    <property type="entry name" value="OEP"/>
    <property type="match status" value="2"/>
</dbReference>
<evidence type="ECO:0000256" key="8">
    <source>
        <dbReference type="SAM" id="Coils"/>
    </source>
</evidence>
<dbReference type="EMBL" id="LRPC01000012">
    <property type="protein sequence ID" value="KYG75598.1"/>
    <property type="molecule type" value="Genomic_DNA"/>
</dbReference>
<comment type="caution">
    <text evidence="10">The sequence shown here is derived from an EMBL/GenBank/DDBJ whole genome shotgun (WGS) entry which is preliminary data.</text>
</comment>
<proteinExistence type="inferred from homology"/>
<dbReference type="InterPro" id="IPR003423">
    <property type="entry name" value="OMP_efflux"/>
</dbReference>
<feature type="coiled-coil region" evidence="8">
    <location>
        <begin position="129"/>
        <end position="187"/>
    </location>
</feature>
<dbReference type="GO" id="GO:0015288">
    <property type="term" value="F:porin activity"/>
    <property type="evidence" value="ECO:0007669"/>
    <property type="project" value="TreeGrafter"/>
</dbReference>
<evidence type="ECO:0000256" key="1">
    <source>
        <dbReference type="ARBA" id="ARBA00004442"/>
    </source>
</evidence>
<evidence type="ECO:0000313" key="10">
    <source>
        <dbReference type="EMBL" id="KYG75598.1"/>
    </source>
</evidence>
<keyword evidence="8" id="KW-0175">Coiled coil</keyword>
<dbReference type="Proteomes" id="UP000075606">
    <property type="component" value="Unassembled WGS sequence"/>
</dbReference>
<keyword evidence="3" id="KW-0813">Transport</keyword>
<dbReference type="InterPro" id="IPR051906">
    <property type="entry name" value="TolC-like"/>
</dbReference>
<dbReference type="RefSeq" id="WP_068219134.1">
    <property type="nucleotide sequence ID" value="NZ_CP139724.1"/>
</dbReference>
<feature type="chain" id="PRO_5007574503" description="Transporter" evidence="9">
    <location>
        <begin position="20"/>
        <end position="411"/>
    </location>
</feature>
<gene>
    <name evidence="10" type="ORF">AWW68_07110</name>
</gene>
<evidence type="ECO:0000256" key="2">
    <source>
        <dbReference type="ARBA" id="ARBA00007613"/>
    </source>
</evidence>
<sequence>MKKYVILFILSFTAMGLSAQSLEDYWQLAAENNPALKAKFTQYLAALERVDQQGALPDPTVSFGVFVSPVETRVGAQRLRISLNQMFPWMGTNSAREDLAVKMAEARFAEFEEARNSLFLKVSETWLMLSELEQEIELKRENLRLLKTYEPIAKTKYESNLTSLADLIRIQIKIEDAATNLELLELKRKPLVSDFNTYLNRSVDSEVDISNPLPEHTITSSLDSALANNPKIKANQKDIAGADTQLKLVELKRRPNIGVGLDYVLISERKDMTMADNGKDALMPMVSLSLPVFGKKNRSLIKETELVKESLSLQNERIQNDIKNQWVKAEYLESTSSRELELYEREIRNTRSLLNVLTSEYSNNSSNFEELLMTQQQLLQLQIAQVKAMTKQHQAWLQKRYLTGNFLTIKP</sequence>
<accession>A0A150XA52</accession>
<dbReference type="SUPFAM" id="SSF56954">
    <property type="entry name" value="Outer membrane efflux proteins (OEP)"/>
    <property type="match status" value="1"/>
</dbReference>
<evidence type="ECO:0000256" key="6">
    <source>
        <dbReference type="ARBA" id="ARBA00023136"/>
    </source>
</evidence>
<comment type="subcellular location">
    <subcellularLocation>
        <location evidence="1">Cell outer membrane</location>
    </subcellularLocation>
</comment>
<evidence type="ECO:0000256" key="5">
    <source>
        <dbReference type="ARBA" id="ARBA00022692"/>
    </source>
</evidence>
<feature type="signal peptide" evidence="9">
    <location>
        <begin position="1"/>
        <end position="19"/>
    </location>
</feature>
<dbReference type="Gene3D" id="1.20.1600.10">
    <property type="entry name" value="Outer membrane efflux proteins (OEP)"/>
    <property type="match status" value="1"/>
</dbReference>
<dbReference type="GO" id="GO:0015562">
    <property type="term" value="F:efflux transmembrane transporter activity"/>
    <property type="evidence" value="ECO:0007669"/>
    <property type="project" value="InterPro"/>
</dbReference>